<dbReference type="InterPro" id="IPR015421">
    <property type="entry name" value="PyrdxlP-dep_Trfase_major"/>
</dbReference>
<dbReference type="InterPro" id="IPR004839">
    <property type="entry name" value="Aminotransferase_I/II_large"/>
</dbReference>
<evidence type="ECO:0000259" key="7">
    <source>
        <dbReference type="Pfam" id="PF00155"/>
    </source>
</evidence>
<comment type="cofactor">
    <cofactor evidence="1 6">
        <name>pyridoxal 5'-phosphate</name>
        <dbReference type="ChEBI" id="CHEBI:597326"/>
    </cofactor>
</comment>
<organism evidence="8">
    <name type="scientific">candidate division WOR-3 bacterium</name>
    <dbReference type="NCBI Taxonomy" id="2052148"/>
    <lineage>
        <taxon>Bacteria</taxon>
        <taxon>Bacteria division WOR-3</taxon>
    </lineage>
</organism>
<dbReference type="Gene3D" id="3.40.640.10">
    <property type="entry name" value="Type I PLP-dependent aspartate aminotransferase-like (Major domain)"/>
    <property type="match status" value="1"/>
</dbReference>
<comment type="subunit">
    <text evidence="2 6">Homodimer.</text>
</comment>
<dbReference type="PANTHER" id="PTHR43643:SF3">
    <property type="entry name" value="HISTIDINOL-PHOSPHATE AMINOTRANSFERASE"/>
    <property type="match status" value="1"/>
</dbReference>
<keyword evidence="6" id="KW-0368">Histidine biosynthesis</keyword>
<dbReference type="UniPathway" id="UPA00031">
    <property type="reaction ID" value="UER00012"/>
</dbReference>
<dbReference type="EC" id="2.6.1.9" evidence="6"/>
<dbReference type="InterPro" id="IPR050106">
    <property type="entry name" value="HistidinolP_aminotransfase"/>
</dbReference>
<feature type="domain" description="Aminotransferase class I/classII large" evidence="7">
    <location>
        <begin position="63"/>
        <end position="387"/>
    </location>
</feature>
<dbReference type="CDD" id="cd00609">
    <property type="entry name" value="AAT_like"/>
    <property type="match status" value="1"/>
</dbReference>
<dbReference type="Gene3D" id="3.90.1150.10">
    <property type="entry name" value="Aspartate Aminotransferase, domain 1"/>
    <property type="match status" value="1"/>
</dbReference>
<proteinExistence type="inferred from homology"/>
<protein>
    <recommendedName>
        <fullName evidence="6">Histidinol-phosphate aminotransferase</fullName>
        <ecNumber evidence="6">2.6.1.9</ecNumber>
    </recommendedName>
    <alternativeName>
        <fullName evidence="6">Imidazole acetol-phosphate transaminase</fullName>
    </alternativeName>
</protein>
<evidence type="ECO:0000256" key="3">
    <source>
        <dbReference type="ARBA" id="ARBA00022576"/>
    </source>
</evidence>
<gene>
    <name evidence="6" type="primary">hisC</name>
    <name evidence="8" type="ORF">ENV60_01895</name>
</gene>
<comment type="pathway">
    <text evidence="6">Amino-acid biosynthesis; L-histidine biosynthesis; L-histidine from 5-phospho-alpha-D-ribose 1-diphosphate: step 7/9.</text>
</comment>
<dbReference type="NCBIfam" id="TIGR01141">
    <property type="entry name" value="hisC"/>
    <property type="match status" value="1"/>
</dbReference>
<reference evidence="8" key="1">
    <citation type="journal article" date="2020" name="mSystems">
        <title>Genome- and Community-Level Interaction Insights into Carbon Utilization and Element Cycling Functions of Hydrothermarchaeota in Hydrothermal Sediment.</title>
        <authorList>
            <person name="Zhou Z."/>
            <person name="Liu Y."/>
            <person name="Xu W."/>
            <person name="Pan J."/>
            <person name="Luo Z.H."/>
            <person name="Li M."/>
        </authorList>
    </citation>
    <scope>NUCLEOTIDE SEQUENCE [LARGE SCALE GENOMIC DNA]</scope>
    <source>
        <strain evidence="8">SpSt-774</strain>
    </source>
</reference>
<name>A0A7C4XE70_UNCW3</name>
<dbReference type="GO" id="GO:0000105">
    <property type="term" value="P:L-histidine biosynthetic process"/>
    <property type="evidence" value="ECO:0007669"/>
    <property type="project" value="UniProtKB-UniRule"/>
</dbReference>
<dbReference type="HAMAP" id="MF_01023">
    <property type="entry name" value="HisC_aminotrans_2"/>
    <property type="match status" value="1"/>
</dbReference>
<evidence type="ECO:0000256" key="5">
    <source>
        <dbReference type="ARBA" id="ARBA00022898"/>
    </source>
</evidence>
<comment type="catalytic activity">
    <reaction evidence="6">
        <text>L-histidinol phosphate + 2-oxoglutarate = 3-(imidazol-4-yl)-2-oxopropyl phosphate + L-glutamate</text>
        <dbReference type="Rhea" id="RHEA:23744"/>
        <dbReference type="ChEBI" id="CHEBI:16810"/>
        <dbReference type="ChEBI" id="CHEBI:29985"/>
        <dbReference type="ChEBI" id="CHEBI:57766"/>
        <dbReference type="ChEBI" id="CHEBI:57980"/>
        <dbReference type="EC" id="2.6.1.9"/>
    </reaction>
</comment>
<dbReference type="InterPro" id="IPR015424">
    <property type="entry name" value="PyrdxlP-dep_Trfase"/>
</dbReference>
<comment type="similarity">
    <text evidence="6">Belongs to the class-II pyridoxal-phosphate-dependent aminotransferase family. Histidinol-phosphate aminotransferase subfamily.</text>
</comment>
<dbReference type="PANTHER" id="PTHR43643">
    <property type="entry name" value="HISTIDINOL-PHOSPHATE AMINOTRANSFERASE 2"/>
    <property type="match status" value="1"/>
</dbReference>
<keyword evidence="3 6" id="KW-0032">Aminotransferase</keyword>
<dbReference type="GO" id="GO:0004400">
    <property type="term" value="F:histidinol-phosphate transaminase activity"/>
    <property type="evidence" value="ECO:0007669"/>
    <property type="project" value="UniProtKB-UniRule"/>
</dbReference>
<evidence type="ECO:0000256" key="4">
    <source>
        <dbReference type="ARBA" id="ARBA00022679"/>
    </source>
</evidence>
<evidence type="ECO:0000256" key="2">
    <source>
        <dbReference type="ARBA" id="ARBA00011738"/>
    </source>
</evidence>
<dbReference type="Pfam" id="PF00155">
    <property type="entry name" value="Aminotran_1_2"/>
    <property type="match status" value="1"/>
</dbReference>
<keyword evidence="6" id="KW-0028">Amino-acid biosynthesis</keyword>
<evidence type="ECO:0000313" key="8">
    <source>
        <dbReference type="EMBL" id="HGV97031.1"/>
    </source>
</evidence>
<keyword evidence="4 6" id="KW-0808">Transferase</keyword>
<comment type="caution">
    <text evidence="8">The sequence shown here is derived from an EMBL/GenBank/DDBJ whole genome shotgun (WGS) entry which is preliminary data.</text>
</comment>
<dbReference type="EMBL" id="DTGZ01000034">
    <property type="protein sequence ID" value="HGV97031.1"/>
    <property type="molecule type" value="Genomic_DNA"/>
</dbReference>
<evidence type="ECO:0000256" key="6">
    <source>
        <dbReference type="HAMAP-Rule" id="MF_01023"/>
    </source>
</evidence>
<dbReference type="InterPro" id="IPR015422">
    <property type="entry name" value="PyrdxlP-dep_Trfase_small"/>
</dbReference>
<evidence type="ECO:0000256" key="1">
    <source>
        <dbReference type="ARBA" id="ARBA00001933"/>
    </source>
</evidence>
<feature type="modified residue" description="N6-(pyridoxal phosphate)lysine" evidence="6">
    <location>
        <position position="255"/>
    </location>
</feature>
<sequence length="393" mass="44641">MFLNFEYTSSEGSAQFFNDPSVLFSDKKGGLLIEARDFIEKIKPYKPGKPIEEVIRELNLKGEVIKLASNENPLGTSPLAIRAMRRALKESFLYPDDNCFYLKNVLAEKFKVSSDEIIVGNGSVEILPLITLAYLNREDSAVVSQGAFIWFKIAVSIAGAQLIEVPLKNYTHDLKAMLGAIQKNTKLVFIANPNNPTGTMVTKKEVEEFFDKIPDRVLVIMDEAYREYIDDPQYPDSFEIFRKRDNILILRTFSKIYGLAGARLGYGIARKEIITNLMKLRISFNVNRISQVAGIAALDDEEFVKRTVKVNNAGKEFLYDAYKKLGLFYIPTYGNFIFVDFGKDSQIVFESLQREGIITRTIKEYGFPNALRITIGTEEQNARLIKTLKKILK</sequence>
<keyword evidence="5 6" id="KW-0663">Pyridoxal phosphate</keyword>
<dbReference type="InterPro" id="IPR005861">
    <property type="entry name" value="HisP_aminotrans"/>
</dbReference>
<dbReference type="SUPFAM" id="SSF53383">
    <property type="entry name" value="PLP-dependent transferases"/>
    <property type="match status" value="1"/>
</dbReference>
<dbReference type="GO" id="GO:0030170">
    <property type="term" value="F:pyridoxal phosphate binding"/>
    <property type="evidence" value="ECO:0007669"/>
    <property type="project" value="InterPro"/>
</dbReference>
<dbReference type="AlphaFoldDB" id="A0A7C4XE70"/>
<accession>A0A7C4XE70</accession>